<gene>
    <name evidence="4" type="primary">sipW</name>
    <name evidence="3" type="ORF">EB03_00158</name>
    <name evidence="4" type="ORF">NCTC12204_00740</name>
</gene>
<dbReference type="GO" id="GO:0016020">
    <property type="term" value="C:membrane"/>
    <property type="evidence" value="ECO:0007669"/>
    <property type="project" value="UniProtKB-UniRule"/>
</dbReference>
<keyword evidence="2" id="KW-0812">Transmembrane</keyword>
<sequence>MPFYKKITYISSITLIVILAIILSIILLPKIAGLSTHIIEDRGMSPYYSQGSLIYVRPKKPEELLVGDVITYYENSGEQITTRRVIAVEKDHQDFYTKADSSTQTESGVVGRRYIIGTPIFQIPYIGILLSKSAFTWMRWLFFTIAFCLTGITAWNMLDEFEKKKSFNRFFTHSQRKGK</sequence>
<evidence type="ECO:0000313" key="5">
    <source>
        <dbReference type="Proteomes" id="UP000253498"/>
    </source>
</evidence>
<dbReference type="GO" id="GO:0009003">
    <property type="term" value="F:signal peptidase activity"/>
    <property type="evidence" value="ECO:0007669"/>
    <property type="project" value="UniProtKB-EC"/>
</dbReference>
<dbReference type="AlphaFoldDB" id="A0A4V3RH06"/>
<name>A0A4V3RH06_ENTHR</name>
<keyword evidence="2" id="KW-0472">Membrane</keyword>
<evidence type="ECO:0000256" key="2">
    <source>
        <dbReference type="SAM" id="Phobius"/>
    </source>
</evidence>
<dbReference type="EMBL" id="LESJ01000002">
    <property type="protein sequence ID" value="RBT70309.1"/>
    <property type="molecule type" value="Genomic_DNA"/>
</dbReference>
<comment type="caution">
    <text evidence="4">The sequence shown here is derived from an EMBL/GenBank/DDBJ whole genome shotgun (WGS) entry which is preliminary data.</text>
</comment>
<dbReference type="EC" id="3.4.21.89" evidence="1"/>
<dbReference type="GeneID" id="56788144"/>
<reference evidence="3 5" key="1">
    <citation type="submission" date="2015-06" db="EMBL/GenBank/DDBJ databases">
        <title>The Genome Sequence of Enterococcus hirae 88EA1.</title>
        <authorList>
            <consortium name="The Broad Institute Genomics Platform"/>
            <consortium name="The Broad Institute Genome Sequencing Center for Infectious Disease"/>
            <person name="Earl A.M."/>
            <person name="Van Tyne D."/>
            <person name="Lebreton F."/>
            <person name="Saavedra J.T."/>
            <person name="Gilmore M.S."/>
            <person name="Manson McGuire A."/>
            <person name="Clock S."/>
            <person name="Crupain M."/>
            <person name="Rangan U."/>
            <person name="Young S."/>
            <person name="Abouelleil A."/>
            <person name="Cao P."/>
            <person name="Chapman S.B."/>
            <person name="Griggs A."/>
            <person name="Priest M."/>
            <person name="Shea T."/>
            <person name="Wortman J."/>
            <person name="Nusbaum C."/>
            <person name="Birren B."/>
        </authorList>
    </citation>
    <scope>NUCLEOTIDE SEQUENCE [LARGE SCALE GENOMIC DNA]</scope>
    <source>
        <strain evidence="3 5">88EA1</strain>
    </source>
</reference>
<evidence type="ECO:0000256" key="1">
    <source>
        <dbReference type="NCBIfam" id="TIGR02228"/>
    </source>
</evidence>
<accession>A0A4V3RH06</accession>
<dbReference type="InterPro" id="IPR001733">
    <property type="entry name" value="Peptidase_S26B"/>
</dbReference>
<feature type="transmembrane region" description="Helical" evidence="2">
    <location>
        <begin position="6"/>
        <end position="28"/>
    </location>
</feature>
<dbReference type="Proteomes" id="UP000352698">
    <property type="component" value="Unassembled WGS sequence"/>
</dbReference>
<dbReference type="RefSeq" id="WP_010719813.1">
    <property type="nucleotide sequence ID" value="NZ_AP027299.1"/>
</dbReference>
<evidence type="ECO:0000313" key="4">
    <source>
        <dbReference type="EMBL" id="VTQ61102.1"/>
    </source>
</evidence>
<dbReference type="Proteomes" id="UP000253498">
    <property type="component" value="Unassembled WGS sequence"/>
</dbReference>
<reference evidence="4 6" key="2">
    <citation type="submission" date="2019-05" db="EMBL/GenBank/DDBJ databases">
        <authorList>
            <consortium name="Pathogen Informatics"/>
        </authorList>
    </citation>
    <scope>NUCLEOTIDE SEQUENCE [LARGE SCALE GENOMIC DNA]</scope>
    <source>
        <strain evidence="4 6">NCTC12204</strain>
    </source>
</reference>
<evidence type="ECO:0000313" key="3">
    <source>
        <dbReference type="EMBL" id="RBT70309.1"/>
    </source>
</evidence>
<keyword evidence="4" id="KW-0378">Hydrolase</keyword>
<proteinExistence type="predicted"/>
<dbReference type="GO" id="GO:0006465">
    <property type="term" value="P:signal peptide processing"/>
    <property type="evidence" value="ECO:0007669"/>
    <property type="project" value="UniProtKB-UniRule"/>
</dbReference>
<protein>
    <recommendedName>
        <fullName evidence="1">Signal peptidase I</fullName>
        <ecNumber evidence="1">3.4.21.89</ecNumber>
    </recommendedName>
</protein>
<dbReference type="EMBL" id="CABEEP010000001">
    <property type="protein sequence ID" value="VTQ61102.1"/>
    <property type="molecule type" value="Genomic_DNA"/>
</dbReference>
<dbReference type="GO" id="GO:0004252">
    <property type="term" value="F:serine-type endopeptidase activity"/>
    <property type="evidence" value="ECO:0007669"/>
    <property type="project" value="UniProtKB-UniRule"/>
</dbReference>
<feature type="transmembrane region" description="Helical" evidence="2">
    <location>
        <begin position="137"/>
        <end position="158"/>
    </location>
</feature>
<keyword evidence="2" id="KW-1133">Transmembrane helix</keyword>
<organism evidence="4 6">
    <name type="scientific">Enterococcus hirae</name>
    <dbReference type="NCBI Taxonomy" id="1354"/>
    <lineage>
        <taxon>Bacteria</taxon>
        <taxon>Bacillati</taxon>
        <taxon>Bacillota</taxon>
        <taxon>Bacilli</taxon>
        <taxon>Lactobacillales</taxon>
        <taxon>Enterococcaceae</taxon>
        <taxon>Enterococcus</taxon>
    </lineage>
</organism>
<evidence type="ECO:0000313" key="6">
    <source>
        <dbReference type="Proteomes" id="UP000352698"/>
    </source>
</evidence>
<dbReference type="NCBIfam" id="TIGR02228">
    <property type="entry name" value="sigpep_I_arch"/>
    <property type="match status" value="1"/>
</dbReference>